<dbReference type="STRING" id="2070753.A0A3A2ZWI1"/>
<accession>A0A3A2ZWI1</accession>
<reference evidence="5" key="1">
    <citation type="submission" date="2017-02" db="EMBL/GenBank/DDBJ databases">
        <authorList>
            <person name="Tafer H."/>
            <person name="Lopandic K."/>
        </authorList>
    </citation>
    <scope>NUCLEOTIDE SEQUENCE [LARGE SCALE GENOMIC DNA]</scope>
    <source>
        <strain evidence="5">CBS 366.77</strain>
    </source>
</reference>
<name>A0A3A2ZWI1_9EURO</name>
<dbReference type="InterPro" id="IPR015797">
    <property type="entry name" value="NUDIX_hydrolase-like_dom_sf"/>
</dbReference>
<dbReference type="Gene3D" id="3.90.79.10">
    <property type="entry name" value="Nucleoside Triphosphate Pyrophosphohydrolase"/>
    <property type="match status" value="1"/>
</dbReference>
<dbReference type="InterPro" id="IPR020476">
    <property type="entry name" value="Nudix_hydrolase"/>
</dbReference>
<feature type="domain" description="Nudix hydrolase" evidence="3">
    <location>
        <begin position="2"/>
        <end position="138"/>
    </location>
</feature>
<dbReference type="InterPro" id="IPR020084">
    <property type="entry name" value="NUDIX_hydrolase_CS"/>
</dbReference>
<evidence type="ECO:0000313" key="4">
    <source>
        <dbReference type="EMBL" id="RJE22345.1"/>
    </source>
</evidence>
<dbReference type="GO" id="GO:0035539">
    <property type="term" value="F:8-oxo-7,8-dihydrodeoxyguanosine triphosphate pyrophosphatase activity"/>
    <property type="evidence" value="ECO:0007669"/>
    <property type="project" value="TreeGrafter"/>
</dbReference>
<dbReference type="PANTHER" id="PTHR16099:SF5">
    <property type="entry name" value="NUCLEOTIDE TRIPHOSPHATE DIPHOSPHATASE NUDT15"/>
    <property type="match status" value="1"/>
</dbReference>
<evidence type="ECO:0000256" key="2">
    <source>
        <dbReference type="RuleBase" id="RU003476"/>
    </source>
</evidence>
<proteinExistence type="inferred from homology"/>
<dbReference type="PANTHER" id="PTHR16099">
    <property type="entry name" value="8-OXO-DGTP DIPHOSPHATES NUDT15"/>
    <property type="match status" value="1"/>
</dbReference>
<evidence type="ECO:0000313" key="5">
    <source>
        <dbReference type="Proteomes" id="UP000266188"/>
    </source>
</evidence>
<dbReference type="GO" id="GO:0006203">
    <property type="term" value="P:dGTP catabolic process"/>
    <property type="evidence" value="ECO:0007669"/>
    <property type="project" value="TreeGrafter"/>
</dbReference>
<comment type="similarity">
    <text evidence="2">Belongs to the Nudix hydrolase family.</text>
</comment>
<dbReference type="PRINTS" id="PR00502">
    <property type="entry name" value="NUDIXFAMILY"/>
</dbReference>
<sequence>MEPKIGVGVFVFDKTGKIVLGKRKGSHGSGTWALPGGHLEFGESFEACAAREVLEETGLTIANIRFLTTINDVMEEEGKHYVTILMGCTPAGEDPMPKIMEPEKCSAWEWVSWEDIKKYYEAQVAANRDGKMAEFEVKRLFSPFLDLFEQRPRFHPVASYSMLE</sequence>
<dbReference type="Pfam" id="PF00293">
    <property type="entry name" value="NUDIX"/>
    <property type="match status" value="1"/>
</dbReference>
<evidence type="ECO:0000256" key="1">
    <source>
        <dbReference type="ARBA" id="ARBA00022801"/>
    </source>
</evidence>
<organism evidence="4 5">
    <name type="scientific">Aspergillus sclerotialis</name>
    <dbReference type="NCBI Taxonomy" id="2070753"/>
    <lineage>
        <taxon>Eukaryota</taxon>
        <taxon>Fungi</taxon>
        <taxon>Dikarya</taxon>
        <taxon>Ascomycota</taxon>
        <taxon>Pezizomycotina</taxon>
        <taxon>Eurotiomycetes</taxon>
        <taxon>Eurotiomycetidae</taxon>
        <taxon>Eurotiales</taxon>
        <taxon>Aspergillaceae</taxon>
        <taxon>Aspergillus</taxon>
        <taxon>Aspergillus subgen. Polypaecilum</taxon>
    </lineage>
</organism>
<gene>
    <name evidence="4" type="ORF">PHISCL_05323</name>
</gene>
<dbReference type="AlphaFoldDB" id="A0A3A2ZWI1"/>
<comment type="caution">
    <text evidence="4">The sequence shown here is derived from an EMBL/GenBank/DDBJ whole genome shotgun (WGS) entry which is preliminary data.</text>
</comment>
<keyword evidence="1 2" id="KW-0378">Hydrolase</keyword>
<dbReference type="PROSITE" id="PS00893">
    <property type="entry name" value="NUDIX_BOX"/>
    <property type="match status" value="1"/>
</dbReference>
<dbReference type="GO" id="GO:0005829">
    <property type="term" value="C:cytosol"/>
    <property type="evidence" value="ECO:0007669"/>
    <property type="project" value="TreeGrafter"/>
</dbReference>
<dbReference type="PROSITE" id="PS51462">
    <property type="entry name" value="NUDIX"/>
    <property type="match status" value="1"/>
</dbReference>
<dbReference type="EMBL" id="MVGC01000173">
    <property type="protein sequence ID" value="RJE22345.1"/>
    <property type="molecule type" value="Genomic_DNA"/>
</dbReference>
<protein>
    <submittedName>
        <fullName evidence="4">Nudix domain protein</fullName>
    </submittedName>
</protein>
<dbReference type="FunFam" id="3.90.79.10:FF:000060">
    <property type="entry name" value="Nudix hydrolase 1"/>
    <property type="match status" value="1"/>
</dbReference>
<dbReference type="InterPro" id="IPR000086">
    <property type="entry name" value="NUDIX_hydrolase_dom"/>
</dbReference>
<dbReference type="Proteomes" id="UP000266188">
    <property type="component" value="Unassembled WGS sequence"/>
</dbReference>
<dbReference type="OrthoDB" id="447842at2759"/>
<evidence type="ECO:0000259" key="3">
    <source>
        <dbReference type="PROSITE" id="PS51462"/>
    </source>
</evidence>
<keyword evidence="5" id="KW-1185">Reference proteome</keyword>
<dbReference type="CDD" id="cd04678">
    <property type="entry name" value="NUDIX_MTH2_Nudt15"/>
    <property type="match status" value="1"/>
</dbReference>
<dbReference type="SUPFAM" id="SSF55811">
    <property type="entry name" value="Nudix"/>
    <property type="match status" value="1"/>
</dbReference>